<dbReference type="Gene3D" id="2.160.20.10">
    <property type="entry name" value="Single-stranded right-handed beta-helix, Pectin lyase-like"/>
    <property type="match status" value="1"/>
</dbReference>
<keyword evidence="3" id="KW-0614">Plasmid</keyword>
<gene>
    <name evidence="3" type="ORF">MUN86_25515</name>
</gene>
<dbReference type="InterPro" id="IPR022442">
    <property type="entry name" value="SO_2930-like_dom"/>
</dbReference>
<sequence>MKRPIYKLLTTGSWLGSRAQSILFVLVLFLLSACEKEVPSVAAPTVEAQENQTDLKLRKPDIIVKPGHSIQAALDAAEAGDLILILPGTYREALHVNKPNITLFGSPFVVVENPGAEEDGLFVGGRRPEPSNADGFELYNITFRGFKENGVFLLRVNDFVLSHITTINCGEYGLFPLFSNDGLIEYCTASGHSDTGIYVGQSENIRMNYNRAFANVNGLEIENCSHVVARHNVAYDNTAGFLVVLLPGLTVTTSTDIVLEKNQAYRNNHVNFAEPGGGFESVVPSGCGILIVGTDNTRVSQNRVQDNNFLGIAVVSTRLLGELAHIPQKPFC</sequence>
<evidence type="ECO:0000313" key="3">
    <source>
        <dbReference type="EMBL" id="UOQ68829.1"/>
    </source>
</evidence>
<dbReference type="EMBL" id="CP095063">
    <property type="protein sequence ID" value="UOQ68829.1"/>
    <property type="molecule type" value="Genomic_DNA"/>
</dbReference>
<dbReference type="Proteomes" id="UP000830401">
    <property type="component" value="Plasmid unnamed2"/>
</dbReference>
<feature type="domain" description="Right handed beta helix" evidence="2">
    <location>
        <begin position="136"/>
        <end position="244"/>
    </location>
</feature>
<evidence type="ECO:0000259" key="2">
    <source>
        <dbReference type="Pfam" id="PF13229"/>
    </source>
</evidence>
<dbReference type="PANTHER" id="PTHR22990">
    <property type="entry name" value="F-BOX ONLY PROTEIN"/>
    <property type="match status" value="1"/>
</dbReference>
<dbReference type="InterPro" id="IPR012334">
    <property type="entry name" value="Pectin_lyas_fold"/>
</dbReference>
<accession>A0ABY4GEL4</accession>
<dbReference type="InterPro" id="IPR011050">
    <property type="entry name" value="Pectin_lyase_fold/virulence"/>
</dbReference>
<dbReference type="InterPro" id="IPR039448">
    <property type="entry name" value="Beta_helix"/>
</dbReference>
<geneLocation type="plasmid" evidence="3 4">
    <name>unnamed2</name>
</geneLocation>
<reference evidence="3" key="1">
    <citation type="submission" date="2022-04" db="EMBL/GenBank/DDBJ databases">
        <title>Hymenobacter sp. isolated from the air.</title>
        <authorList>
            <person name="Won M."/>
            <person name="Lee C.-M."/>
            <person name="Woen H.-Y."/>
            <person name="Kwon S.-W."/>
        </authorList>
    </citation>
    <scope>NUCLEOTIDE SEQUENCE</scope>
    <source>
        <strain evidence="3">5420S-77</strain>
        <plasmid evidence="3">unnamed2</plasmid>
    </source>
</reference>
<dbReference type="SUPFAM" id="SSF51126">
    <property type="entry name" value="Pectin lyase-like"/>
    <property type="match status" value="1"/>
</dbReference>
<evidence type="ECO:0000256" key="1">
    <source>
        <dbReference type="ARBA" id="ARBA00022737"/>
    </source>
</evidence>
<dbReference type="InterPro" id="IPR051550">
    <property type="entry name" value="SCF-Subunits/Alg-Epimerases"/>
</dbReference>
<keyword evidence="1" id="KW-0677">Repeat</keyword>
<organism evidence="3 4">
    <name type="scientific">Hymenobacter volaticus</name>
    <dbReference type="NCBI Taxonomy" id="2932254"/>
    <lineage>
        <taxon>Bacteria</taxon>
        <taxon>Pseudomonadati</taxon>
        <taxon>Bacteroidota</taxon>
        <taxon>Cytophagia</taxon>
        <taxon>Cytophagales</taxon>
        <taxon>Hymenobacteraceae</taxon>
        <taxon>Hymenobacter</taxon>
    </lineage>
</organism>
<dbReference type="NCBIfam" id="TIGR03805">
    <property type="entry name" value="beta_helix_1"/>
    <property type="match status" value="1"/>
</dbReference>
<dbReference type="PROSITE" id="PS51257">
    <property type="entry name" value="PROKAR_LIPOPROTEIN"/>
    <property type="match status" value="1"/>
</dbReference>
<dbReference type="SMART" id="SM00710">
    <property type="entry name" value="PbH1"/>
    <property type="match status" value="6"/>
</dbReference>
<dbReference type="Pfam" id="PF13229">
    <property type="entry name" value="Beta_helix"/>
    <property type="match status" value="1"/>
</dbReference>
<protein>
    <submittedName>
        <fullName evidence="3">Right-handed parallel beta-helix repeat-containing protein</fullName>
    </submittedName>
</protein>
<dbReference type="PANTHER" id="PTHR22990:SF15">
    <property type="entry name" value="F-BOX ONLY PROTEIN 10"/>
    <property type="match status" value="1"/>
</dbReference>
<proteinExistence type="predicted"/>
<keyword evidence="4" id="KW-1185">Reference proteome</keyword>
<evidence type="ECO:0000313" key="4">
    <source>
        <dbReference type="Proteomes" id="UP000830401"/>
    </source>
</evidence>
<name>A0ABY4GEL4_9BACT</name>
<dbReference type="RefSeq" id="WP_245126413.1">
    <property type="nucleotide sequence ID" value="NZ_CP095063.1"/>
</dbReference>
<dbReference type="InterPro" id="IPR006626">
    <property type="entry name" value="PbH1"/>
</dbReference>